<name>A0A6G1IMN9_9PLEO</name>
<dbReference type="Proteomes" id="UP000799291">
    <property type="component" value="Unassembled WGS sequence"/>
</dbReference>
<dbReference type="SUPFAM" id="SSF47819">
    <property type="entry name" value="HRDC-like"/>
    <property type="match status" value="1"/>
</dbReference>
<reference evidence="3" key="1">
    <citation type="journal article" date="2020" name="Stud. Mycol.">
        <title>101 Dothideomycetes genomes: a test case for predicting lifestyles and emergence of pathogens.</title>
        <authorList>
            <person name="Haridas S."/>
            <person name="Albert R."/>
            <person name="Binder M."/>
            <person name="Bloem J."/>
            <person name="Labutti K."/>
            <person name="Salamov A."/>
            <person name="Andreopoulos B."/>
            <person name="Baker S."/>
            <person name="Barry K."/>
            <person name="Bills G."/>
            <person name="Bluhm B."/>
            <person name="Cannon C."/>
            <person name="Castanera R."/>
            <person name="Culley D."/>
            <person name="Daum C."/>
            <person name="Ezra D."/>
            <person name="Gonzalez J."/>
            <person name="Henrissat B."/>
            <person name="Kuo A."/>
            <person name="Liang C."/>
            <person name="Lipzen A."/>
            <person name="Lutzoni F."/>
            <person name="Magnuson J."/>
            <person name="Mondo S."/>
            <person name="Nolan M."/>
            <person name="Ohm R."/>
            <person name="Pangilinan J."/>
            <person name="Park H.-J."/>
            <person name="Ramirez L."/>
            <person name="Alfaro M."/>
            <person name="Sun H."/>
            <person name="Tritt A."/>
            <person name="Yoshinaga Y."/>
            <person name="Zwiers L.-H."/>
            <person name="Turgeon B."/>
            <person name="Goodwin S."/>
            <person name="Spatafora J."/>
            <person name="Crous P."/>
            <person name="Grigoriev I."/>
        </authorList>
    </citation>
    <scope>NUCLEOTIDE SEQUENCE</scope>
    <source>
        <strain evidence="3">CBS 122367</strain>
    </source>
</reference>
<dbReference type="Pfam" id="PF00570">
    <property type="entry name" value="HRDC"/>
    <property type="match status" value="1"/>
</dbReference>
<dbReference type="GO" id="GO:0003676">
    <property type="term" value="F:nucleic acid binding"/>
    <property type="evidence" value="ECO:0007669"/>
    <property type="project" value="InterPro"/>
</dbReference>
<proteinExistence type="predicted"/>
<dbReference type="InterPro" id="IPR010997">
    <property type="entry name" value="HRDC-like_sf"/>
</dbReference>
<feature type="compositionally biased region" description="Low complexity" evidence="1">
    <location>
        <begin position="179"/>
        <end position="194"/>
    </location>
</feature>
<feature type="region of interest" description="Disordered" evidence="1">
    <location>
        <begin position="127"/>
        <end position="327"/>
    </location>
</feature>
<organism evidence="3 4">
    <name type="scientific">Lentithecium fluviatile CBS 122367</name>
    <dbReference type="NCBI Taxonomy" id="1168545"/>
    <lineage>
        <taxon>Eukaryota</taxon>
        <taxon>Fungi</taxon>
        <taxon>Dikarya</taxon>
        <taxon>Ascomycota</taxon>
        <taxon>Pezizomycotina</taxon>
        <taxon>Dothideomycetes</taxon>
        <taxon>Pleosporomycetidae</taxon>
        <taxon>Pleosporales</taxon>
        <taxon>Massarineae</taxon>
        <taxon>Lentitheciaceae</taxon>
        <taxon>Lentithecium</taxon>
    </lineage>
</organism>
<feature type="compositionally biased region" description="Polar residues" evidence="1">
    <location>
        <begin position="246"/>
        <end position="269"/>
    </location>
</feature>
<evidence type="ECO:0000256" key="1">
    <source>
        <dbReference type="SAM" id="MobiDB-lite"/>
    </source>
</evidence>
<dbReference type="Gene3D" id="1.10.150.80">
    <property type="entry name" value="HRDC domain"/>
    <property type="match status" value="1"/>
</dbReference>
<feature type="domain" description="HRDC" evidence="2">
    <location>
        <begin position="46"/>
        <end position="129"/>
    </location>
</feature>
<evidence type="ECO:0000313" key="3">
    <source>
        <dbReference type="EMBL" id="KAF2679507.1"/>
    </source>
</evidence>
<dbReference type="EMBL" id="MU005603">
    <property type="protein sequence ID" value="KAF2679507.1"/>
    <property type="molecule type" value="Genomic_DNA"/>
</dbReference>
<dbReference type="PROSITE" id="PS50967">
    <property type="entry name" value="HRDC"/>
    <property type="match status" value="1"/>
</dbReference>
<feature type="compositionally biased region" description="Polar residues" evidence="1">
    <location>
        <begin position="314"/>
        <end position="327"/>
    </location>
</feature>
<dbReference type="GO" id="GO:0000166">
    <property type="term" value="F:nucleotide binding"/>
    <property type="evidence" value="ECO:0007669"/>
    <property type="project" value="InterPro"/>
</dbReference>
<evidence type="ECO:0000259" key="2">
    <source>
        <dbReference type="PROSITE" id="PS50967"/>
    </source>
</evidence>
<accession>A0A6G1IMN9</accession>
<keyword evidence="4" id="KW-1185">Reference proteome</keyword>
<dbReference type="InterPro" id="IPR044876">
    <property type="entry name" value="HRDC_dom_sf"/>
</dbReference>
<evidence type="ECO:0000313" key="4">
    <source>
        <dbReference type="Proteomes" id="UP000799291"/>
    </source>
</evidence>
<feature type="compositionally biased region" description="Basic and acidic residues" evidence="1">
    <location>
        <begin position="296"/>
        <end position="307"/>
    </location>
</feature>
<dbReference type="InterPro" id="IPR002121">
    <property type="entry name" value="HRDC_dom"/>
</dbReference>
<gene>
    <name evidence="3" type="ORF">K458DRAFT_435123</name>
</gene>
<sequence length="327" mass="35709">MAAGFPLRVYLQLEPLALGARNITALQFFQVHEDLDEEVSEAIALDASGRKLYRRLAHFRNVWAEEMGISPRYIAADSVLRLLADRRSQAYDDFERLLESEQNARKHLNIFSRWWADVIAEFLEDQENGIRRPGDESEDEDKNRNGQQTEEESQQKSSKNPENASPVASDGQDPQVEVSGSGTTTTLSSSMPTGETSAYKQKDPPARENTASSKQQEEPAETSSAAPLPAVPQLHTGLSFPMAEASISNDKGSASQNATSANGGDTEPSSPIAPIPQLHTGLFFSIEETNIEDGEGNAKGESSQEAKLKHKRSPSPNNGRKSPVQSS</sequence>
<dbReference type="AlphaFoldDB" id="A0A6G1IMN9"/>
<protein>
    <recommendedName>
        <fullName evidence="2">HRDC domain-containing protein</fullName>
    </recommendedName>
</protein>